<dbReference type="AlphaFoldDB" id="A0A9D9N2U3"/>
<dbReference type="InterPro" id="IPR020456">
    <property type="entry name" value="Acylphosphatase"/>
</dbReference>
<reference evidence="7" key="1">
    <citation type="submission" date="2020-10" db="EMBL/GenBank/DDBJ databases">
        <authorList>
            <person name="Gilroy R."/>
        </authorList>
    </citation>
    <scope>NUCLEOTIDE SEQUENCE</scope>
    <source>
        <strain evidence="7">10532</strain>
    </source>
</reference>
<comment type="catalytic activity">
    <reaction evidence="3 4">
        <text>an acyl phosphate + H2O = a carboxylate + phosphate + H(+)</text>
        <dbReference type="Rhea" id="RHEA:14965"/>
        <dbReference type="ChEBI" id="CHEBI:15377"/>
        <dbReference type="ChEBI" id="CHEBI:15378"/>
        <dbReference type="ChEBI" id="CHEBI:29067"/>
        <dbReference type="ChEBI" id="CHEBI:43474"/>
        <dbReference type="ChEBI" id="CHEBI:59918"/>
        <dbReference type="EC" id="3.6.1.7"/>
    </reaction>
</comment>
<keyword evidence="4" id="KW-0378">Hydrolase</keyword>
<dbReference type="InterPro" id="IPR036046">
    <property type="entry name" value="Acylphosphatase-like_dom_sf"/>
</dbReference>
<comment type="caution">
    <text evidence="7">The sequence shown here is derived from an EMBL/GenBank/DDBJ whole genome shotgun (WGS) entry which is preliminary data.</text>
</comment>
<dbReference type="Pfam" id="PF00708">
    <property type="entry name" value="Acylphosphatase"/>
    <property type="match status" value="1"/>
</dbReference>
<feature type="domain" description="Acylphosphatase-like" evidence="6">
    <location>
        <begin position="3"/>
        <end position="88"/>
    </location>
</feature>
<evidence type="ECO:0000313" key="7">
    <source>
        <dbReference type="EMBL" id="MBO8458401.1"/>
    </source>
</evidence>
<dbReference type="Gene3D" id="3.30.70.100">
    <property type="match status" value="1"/>
</dbReference>
<dbReference type="PANTHER" id="PTHR47268:SF4">
    <property type="entry name" value="ACYLPHOSPHATASE"/>
    <property type="match status" value="1"/>
</dbReference>
<dbReference type="InterPro" id="IPR001792">
    <property type="entry name" value="Acylphosphatase-like_dom"/>
</dbReference>
<dbReference type="PROSITE" id="PS51160">
    <property type="entry name" value="ACYLPHOSPHATASE_3"/>
    <property type="match status" value="1"/>
</dbReference>
<dbReference type="PROSITE" id="PS00150">
    <property type="entry name" value="ACYLPHOSPHATASE_1"/>
    <property type="match status" value="1"/>
</dbReference>
<evidence type="ECO:0000256" key="2">
    <source>
        <dbReference type="ARBA" id="ARBA00012150"/>
    </source>
</evidence>
<evidence type="ECO:0000256" key="1">
    <source>
        <dbReference type="ARBA" id="ARBA00005614"/>
    </source>
</evidence>
<feature type="active site" evidence="4">
    <location>
        <position position="36"/>
    </location>
</feature>
<name>A0A9D9N2U3_9SPIR</name>
<reference evidence="7" key="2">
    <citation type="journal article" date="2021" name="PeerJ">
        <title>Extensive microbial diversity within the chicken gut microbiome revealed by metagenomics and culture.</title>
        <authorList>
            <person name="Gilroy R."/>
            <person name="Ravi A."/>
            <person name="Getino M."/>
            <person name="Pursley I."/>
            <person name="Horton D.L."/>
            <person name="Alikhan N.F."/>
            <person name="Baker D."/>
            <person name="Gharbi K."/>
            <person name="Hall N."/>
            <person name="Watson M."/>
            <person name="Adriaenssens E.M."/>
            <person name="Foster-Nyarko E."/>
            <person name="Jarju S."/>
            <person name="Secka A."/>
            <person name="Antonio M."/>
            <person name="Oren A."/>
            <person name="Chaudhuri R.R."/>
            <person name="La Ragione R."/>
            <person name="Hildebrand F."/>
            <person name="Pallen M.J."/>
        </authorList>
    </citation>
    <scope>NUCLEOTIDE SEQUENCE</scope>
    <source>
        <strain evidence="7">10532</strain>
    </source>
</reference>
<sequence length="88" mass="9910">MTARILKIQGHVQGVGFRYWTYRTARLMKLKGMVANERDGSVMVFVEGPDPVVADFIREMEKGCPGSLVRSVEVRTVPVRNLPDFEIG</sequence>
<evidence type="ECO:0000256" key="3">
    <source>
        <dbReference type="ARBA" id="ARBA00047645"/>
    </source>
</evidence>
<evidence type="ECO:0000313" key="8">
    <source>
        <dbReference type="Proteomes" id="UP000823638"/>
    </source>
</evidence>
<proteinExistence type="inferred from homology"/>
<dbReference type="PANTHER" id="PTHR47268">
    <property type="entry name" value="ACYLPHOSPHATASE"/>
    <property type="match status" value="1"/>
</dbReference>
<comment type="similarity">
    <text evidence="1 5">Belongs to the acylphosphatase family.</text>
</comment>
<dbReference type="SUPFAM" id="SSF54975">
    <property type="entry name" value="Acylphosphatase/BLUF domain-like"/>
    <property type="match status" value="1"/>
</dbReference>
<dbReference type="GO" id="GO:0003998">
    <property type="term" value="F:acylphosphatase activity"/>
    <property type="evidence" value="ECO:0007669"/>
    <property type="project" value="UniProtKB-EC"/>
</dbReference>
<evidence type="ECO:0000259" key="6">
    <source>
        <dbReference type="PROSITE" id="PS51160"/>
    </source>
</evidence>
<gene>
    <name evidence="7" type="ORF">IAA81_09295</name>
</gene>
<dbReference type="EMBL" id="JADIMM010000108">
    <property type="protein sequence ID" value="MBO8458401.1"/>
    <property type="molecule type" value="Genomic_DNA"/>
</dbReference>
<evidence type="ECO:0000256" key="4">
    <source>
        <dbReference type="PROSITE-ProRule" id="PRU00520"/>
    </source>
</evidence>
<accession>A0A9D9N2U3</accession>
<evidence type="ECO:0000256" key="5">
    <source>
        <dbReference type="RuleBase" id="RU004168"/>
    </source>
</evidence>
<organism evidence="7 8">
    <name type="scientific">Candidatus Gallitreponema excrementavium</name>
    <dbReference type="NCBI Taxonomy" id="2840840"/>
    <lineage>
        <taxon>Bacteria</taxon>
        <taxon>Pseudomonadati</taxon>
        <taxon>Spirochaetota</taxon>
        <taxon>Spirochaetia</taxon>
        <taxon>Spirochaetales</taxon>
        <taxon>Candidatus Gallitreponema</taxon>
    </lineage>
</organism>
<dbReference type="EC" id="3.6.1.7" evidence="2 4"/>
<dbReference type="InterPro" id="IPR017968">
    <property type="entry name" value="Acylphosphatase_CS"/>
</dbReference>
<protein>
    <recommendedName>
        <fullName evidence="2 4">acylphosphatase</fullName>
        <ecNumber evidence="2 4">3.6.1.7</ecNumber>
    </recommendedName>
</protein>
<dbReference type="Proteomes" id="UP000823638">
    <property type="component" value="Unassembled WGS sequence"/>
</dbReference>
<feature type="active site" evidence="4">
    <location>
        <position position="18"/>
    </location>
</feature>